<protein>
    <submittedName>
        <fullName evidence="1">Uncharacterized protein</fullName>
    </submittedName>
</protein>
<reference evidence="2" key="1">
    <citation type="submission" date="2021-01" db="EMBL/GenBank/DDBJ databases">
        <title>Caligus Genome Assembly.</title>
        <authorList>
            <person name="Gallardo-Escarate C."/>
        </authorList>
    </citation>
    <scope>NUCLEOTIDE SEQUENCE [LARGE SCALE GENOMIC DNA]</scope>
</reference>
<evidence type="ECO:0000313" key="2">
    <source>
        <dbReference type="Proteomes" id="UP000595437"/>
    </source>
</evidence>
<dbReference type="EMBL" id="CP045903">
    <property type="protein sequence ID" value="QQP38998.1"/>
    <property type="molecule type" value="Genomic_DNA"/>
</dbReference>
<proteinExistence type="predicted"/>
<gene>
    <name evidence="1" type="ORF">FKW44_019741</name>
</gene>
<dbReference type="Proteomes" id="UP000595437">
    <property type="component" value="Chromosome 14"/>
</dbReference>
<dbReference type="AlphaFoldDB" id="A0A7T8GW89"/>
<keyword evidence="2" id="KW-1185">Reference proteome</keyword>
<evidence type="ECO:0000313" key="1">
    <source>
        <dbReference type="EMBL" id="QQP38998.1"/>
    </source>
</evidence>
<accession>A0A7T8GW89</accession>
<sequence length="98" mass="10926">MNSGRELGSSNDRDLIWVTGNPSVILTVDFRINTEDFLVREESDSSGTSVFQCRDQQLTSLQPLLLHGIRKHLTDSQDVAVAPQVLMNGMENSFPVHI</sequence>
<name>A0A7T8GW89_CALRO</name>
<organism evidence="1 2">
    <name type="scientific">Caligus rogercresseyi</name>
    <name type="common">Sea louse</name>
    <dbReference type="NCBI Taxonomy" id="217165"/>
    <lineage>
        <taxon>Eukaryota</taxon>
        <taxon>Metazoa</taxon>
        <taxon>Ecdysozoa</taxon>
        <taxon>Arthropoda</taxon>
        <taxon>Crustacea</taxon>
        <taxon>Multicrustacea</taxon>
        <taxon>Hexanauplia</taxon>
        <taxon>Copepoda</taxon>
        <taxon>Siphonostomatoida</taxon>
        <taxon>Caligidae</taxon>
        <taxon>Caligus</taxon>
    </lineage>
</organism>